<comment type="cofactor">
    <cofactor evidence="2 18">
        <name>NAD(+)</name>
        <dbReference type="ChEBI" id="CHEBI:57540"/>
    </cofactor>
</comment>
<evidence type="ECO:0000256" key="5">
    <source>
        <dbReference type="ARBA" id="ARBA00004661"/>
    </source>
</evidence>
<feature type="binding site" evidence="18">
    <location>
        <position position="266"/>
    </location>
    <ligand>
        <name>Zn(2+)</name>
        <dbReference type="ChEBI" id="CHEBI:29105"/>
    </ligand>
</feature>
<dbReference type="AlphaFoldDB" id="A0ABD5IXA0"/>
<dbReference type="InterPro" id="IPR030963">
    <property type="entry name" value="DHQ_synth_fam"/>
</dbReference>
<dbReference type="InterPro" id="IPR016037">
    <property type="entry name" value="DHQ_synth_AroB"/>
</dbReference>
<feature type="domain" description="3-dehydroquinate synthase C-terminal" evidence="20">
    <location>
        <begin position="183"/>
        <end position="326"/>
    </location>
</feature>
<dbReference type="Pfam" id="PF24621">
    <property type="entry name" value="DHQS_C"/>
    <property type="match status" value="1"/>
</dbReference>
<evidence type="ECO:0000256" key="15">
    <source>
        <dbReference type="ARBA" id="ARBA00023141"/>
    </source>
</evidence>
<keyword evidence="16 18" id="KW-0456">Lyase</keyword>
<dbReference type="PIRSF" id="PIRSF001455">
    <property type="entry name" value="DHQ_synth"/>
    <property type="match status" value="1"/>
</dbReference>
<dbReference type="InterPro" id="IPR056179">
    <property type="entry name" value="DHQS_C"/>
</dbReference>
<keyword evidence="17 18" id="KW-0170">Cobalt</keyword>
<dbReference type="FunFam" id="3.40.50.1970:FF:000007">
    <property type="entry name" value="Pentafunctional AROM polypeptide"/>
    <property type="match status" value="1"/>
</dbReference>
<evidence type="ECO:0000259" key="20">
    <source>
        <dbReference type="Pfam" id="PF24621"/>
    </source>
</evidence>
<feature type="binding site" evidence="18">
    <location>
        <begin position="132"/>
        <end position="133"/>
    </location>
    <ligand>
        <name>NAD(+)</name>
        <dbReference type="ChEBI" id="CHEBI:57540"/>
    </ligand>
</feature>
<keyword evidence="13 18" id="KW-0862">Zinc</keyword>
<dbReference type="PANTHER" id="PTHR43622">
    <property type="entry name" value="3-DEHYDROQUINATE SYNTHASE"/>
    <property type="match status" value="1"/>
</dbReference>
<dbReference type="Pfam" id="PF01761">
    <property type="entry name" value="DHQ_synthase"/>
    <property type="match status" value="1"/>
</dbReference>
<feature type="domain" description="3-dehydroquinate synthase N-terminal" evidence="19">
    <location>
        <begin position="71"/>
        <end position="181"/>
    </location>
</feature>
<dbReference type="GO" id="GO:0005737">
    <property type="term" value="C:cytoplasm"/>
    <property type="evidence" value="ECO:0007669"/>
    <property type="project" value="UniProtKB-SubCell"/>
</dbReference>
<evidence type="ECO:0000313" key="22">
    <source>
        <dbReference type="Proteomes" id="UP001339962"/>
    </source>
</evidence>
<keyword evidence="9 18" id="KW-0963">Cytoplasm</keyword>
<dbReference type="GO" id="GO:0003856">
    <property type="term" value="F:3-dehydroquinate synthase activity"/>
    <property type="evidence" value="ECO:0007669"/>
    <property type="project" value="UniProtKB-UniRule"/>
</dbReference>
<evidence type="ECO:0000313" key="21">
    <source>
        <dbReference type="EMBL" id="MED5051991.1"/>
    </source>
</evidence>
<evidence type="ECO:0000256" key="10">
    <source>
        <dbReference type="ARBA" id="ARBA00022605"/>
    </source>
</evidence>
<evidence type="ECO:0000256" key="11">
    <source>
        <dbReference type="ARBA" id="ARBA00022723"/>
    </source>
</evidence>
<feature type="binding site" evidence="18">
    <location>
        <position position="153"/>
    </location>
    <ligand>
        <name>NAD(+)</name>
        <dbReference type="ChEBI" id="CHEBI:57540"/>
    </ligand>
</feature>
<evidence type="ECO:0000256" key="17">
    <source>
        <dbReference type="ARBA" id="ARBA00023285"/>
    </source>
</evidence>
<dbReference type="GO" id="GO:0008652">
    <property type="term" value="P:amino acid biosynthetic process"/>
    <property type="evidence" value="ECO:0007669"/>
    <property type="project" value="UniProtKB-KW"/>
</dbReference>
<feature type="binding site" evidence="18">
    <location>
        <begin position="108"/>
        <end position="112"/>
    </location>
    <ligand>
        <name>NAD(+)</name>
        <dbReference type="ChEBI" id="CHEBI:57540"/>
    </ligand>
</feature>
<evidence type="ECO:0000256" key="8">
    <source>
        <dbReference type="ARBA" id="ARBA00017684"/>
    </source>
</evidence>
<reference evidence="21 22" key="1">
    <citation type="submission" date="2023-03" db="EMBL/GenBank/DDBJ databases">
        <title>Bacillus Genome Sequencing.</title>
        <authorList>
            <person name="Dunlap C."/>
        </authorList>
    </citation>
    <scope>NUCLEOTIDE SEQUENCE [LARGE SCALE GENOMIC DNA]</scope>
    <source>
        <strain evidence="21 22">NRS-38</strain>
    </source>
</reference>
<evidence type="ECO:0000259" key="19">
    <source>
        <dbReference type="Pfam" id="PF01761"/>
    </source>
</evidence>
<evidence type="ECO:0000256" key="6">
    <source>
        <dbReference type="ARBA" id="ARBA00005412"/>
    </source>
</evidence>
<evidence type="ECO:0000256" key="7">
    <source>
        <dbReference type="ARBA" id="ARBA00013031"/>
    </source>
</evidence>
<comment type="pathway">
    <text evidence="5 18">Metabolic intermediate biosynthesis; chorismate biosynthesis; chorismate from D-erythrose 4-phosphate and phosphoenolpyruvate: step 2/7.</text>
</comment>
<protein>
    <recommendedName>
        <fullName evidence="8 18">3-dehydroquinate synthase</fullName>
        <shortName evidence="18">DHQS</shortName>
        <ecNumber evidence="7 18">4.2.3.4</ecNumber>
    </recommendedName>
</protein>
<dbReference type="Gene3D" id="1.20.1090.10">
    <property type="entry name" value="Dehydroquinate synthase-like - alpha domain"/>
    <property type="match status" value="1"/>
</dbReference>
<dbReference type="GO" id="GO:0009423">
    <property type="term" value="P:chorismate biosynthetic process"/>
    <property type="evidence" value="ECO:0007669"/>
    <property type="project" value="UniProtKB-UniRule"/>
</dbReference>
<dbReference type="Gene3D" id="3.40.50.1970">
    <property type="match status" value="1"/>
</dbReference>
<dbReference type="GO" id="GO:0046872">
    <property type="term" value="F:metal ion binding"/>
    <property type="evidence" value="ECO:0007669"/>
    <property type="project" value="UniProtKB-KW"/>
</dbReference>
<dbReference type="RefSeq" id="WP_328218237.1">
    <property type="nucleotide sequence ID" value="NZ_JARTLI010000013.1"/>
</dbReference>
<keyword evidence="15 18" id="KW-0057">Aromatic amino acid biosynthesis</keyword>
<evidence type="ECO:0000256" key="14">
    <source>
        <dbReference type="ARBA" id="ARBA00023027"/>
    </source>
</evidence>
<dbReference type="Proteomes" id="UP001339962">
    <property type="component" value="Unassembled WGS sequence"/>
</dbReference>
<dbReference type="GO" id="GO:0009073">
    <property type="term" value="P:aromatic amino acid family biosynthetic process"/>
    <property type="evidence" value="ECO:0007669"/>
    <property type="project" value="UniProtKB-KW"/>
</dbReference>
<feature type="binding site" evidence="18">
    <location>
        <position position="186"/>
    </location>
    <ligand>
        <name>Zn(2+)</name>
        <dbReference type="ChEBI" id="CHEBI:29105"/>
    </ligand>
</feature>
<evidence type="ECO:0000256" key="9">
    <source>
        <dbReference type="ARBA" id="ARBA00022490"/>
    </source>
</evidence>
<keyword evidence="10 18" id="KW-0028">Amino-acid biosynthesis</keyword>
<evidence type="ECO:0000256" key="12">
    <source>
        <dbReference type="ARBA" id="ARBA00022741"/>
    </source>
</evidence>
<dbReference type="EC" id="4.2.3.4" evidence="7 18"/>
<dbReference type="PANTHER" id="PTHR43622:SF7">
    <property type="entry name" value="3-DEHYDROQUINATE SYNTHASE, CHLOROPLASTIC"/>
    <property type="match status" value="1"/>
</dbReference>
<comment type="cofactor">
    <cofactor evidence="3">
        <name>Zn(2+)</name>
        <dbReference type="ChEBI" id="CHEBI:29105"/>
    </cofactor>
</comment>
<dbReference type="InterPro" id="IPR030960">
    <property type="entry name" value="DHQS/DOIS_N"/>
</dbReference>
<evidence type="ECO:0000256" key="3">
    <source>
        <dbReference type="ARBA" id="ARBA00001947"/>
    </source>
</evidence>
<accession>A0ABD5IXA0</accession>
<comment type="catalytic activity">
    <reaction evidence="1 18">
        <text>7-phospho-2-dehydro-3-deoxy-D-arabino-heptonate = 3-dehydroquinate + phosphate</text>
        <dbReference type="Rhea" id="RHEA:21968"/>
        <dbReference type="ChEBI" id="CHEBI:32364"/>
        <dbReference type="ChEBI" id="CHEBI:43474"/>
        <dbReference type="ChEBI" id="CHEBI:58394"/>
        <dbReference type="EC" id="4.2.3.4"/>
    </reaction>
</comment>
<dbReference type="EMBL" id="JARTLI010000013">
    <property type="protein sequence ID" value="MED5051991.1"/>
    <property type="molecule type" value="Genomic_DNA"/>
</dbReference>
<keyword evidence="12 18" id="KW-0547">Nucleotide-binding</keyword>
<comment type="cofactor">
    <cofactor evidence="18">
        <name>Co(2+)</name>
        <dbReference type="ChEBI" id="CHEBI:48828"/>
    </cofactor>
    <cofactor evidence="18">
        <name>Zn(2+)</name>
        <dbReference type="ChEBI" id="CHEBI:29105"/>
    </cofactor>
    <text evidence="18">Binds 1 divalent metal cation per subunit. Can use either Co(2+) or Zn(2+).</text>
</comment>
<evidence type="ECO:0000256" key="1">
    <source>
        <dbReference type="ARBA" id="ARBA00001393"/>
    </source>
</evidence>
<organism evidence="21 22">
    <name type="scientific">Anoxybacteroides rupiense</name>
    <dbReference type="NCBI Taxonomy" id="311460"/>
    <lineage>
        <taxon>Bacteria</taxon>
        <taxon>Bacillati</taxon>
        <taxon>Bacillota</taxon>
        <taxon>Bacilli</taxon>
        <taxon>Bacillales</taxon>
        <taxon>Anoxybacillaceae</taxon>
        <taxon>Anoxybacteroides</taxon>
    </lineage>
</organism>
<sequence>MMEQIAIQTATKQYPLCLGERMLELLPQWLEELGFPHGTKIMVVTDETLKALYLSQLVEPLSRRYDVYTHVIPSGEAAKSFEHYYACQTAALTYGLDRHSLIIAFGGGVVGDLAGFVAATFMRGIPYIQMPTTLLAHDSAVGGKVAINHPLGKNMIGAFYQPEAVVYDVQLLQSLPERELRSGFAEVVKHALIGDPGFYNWLKMNIHSLADVKGEKLQHCIRKGIEVKARIVSEDERETGVRAHLNFGHTLAHALESELGYGVMTHGDAVALGMLFAIFVSERTYRLSFADHHFAKWFESYGFPVVPPKQLDPERLLQKMKGDKKAKSGKIRMVLLREIGHVCVEEIDDKQALSLLNEFWQSGEKADD</sequence>
<evidence type="ECO:0000256" key="18">
    <source>
        <dbReference type="HAMAP-Rule" id="MF_00110"/>
    </source>
</evidence>
<name>A0ABD5IXA0_9BACL</name>
<comment type="similarity">
    <text evidence="6 18">Belongs to the sugar phosphate cyclases superfamily. Dehydroquinate synthase family.</text>
</comment>
<feature type="binding site" evidence="18">
    <location>
        <position position="249"/>
    </location>
    <ligand>
        <name>Zn(2+)</name>
        <dbReference type="ChEBI" id="CHEBI:29105"/>
    </ligand>
</feature>
<dbReference type="SUPFAM" id="SSF56796">
    <property type="entry name" value="Dehydroquinate synthase-like"/>
    <property type="match status" value="1"/>
</dbReference>
<keyword evidence="14 18" id="KW-0520">NAD</keyword>
<proteinExistence type="inferred from homology"/>
<comment type="caution">
    <text evidence="21">The sequence shown here is derived from an EMBL/GenBank/DDBJ whole genome shotgun (WGS) entry which is preliminary data.</text>
</comment>
<evidence type="ECO:0000256" key="4">
    <source>
        <dbReference type="ARBA" id="ARBA00004496"/>
    </source>
</evidence>
<evidence type="ECO:0000256" key="2">
    <source>
        <dbReference type="ARBA" id="ARBA00001911"/>
    </source>
</evidence>
<dbReference type="NCBIfam" id="TIGR01357">
    <property type="entry name" value="aroB"/>
    <property type="match status" value="1"/>
</dbReference>
<dbReference type="InterPro" id="IPR050071">
    <property type="entry name" value="Dehydroquinate_synthase"/>
</dbReference>
<keyword evidence="11 18" id="KW-0479">Metal-binding</keyword>
<dbReference type="GO" id="GO:0000166">
    <property type="term" value="F:nucleotide binding"/>
    <property type="evidence" value="ECO:0007669"/>
    <property type="project" value="UniProtKB-KW"/>
</dbReference>
<feature type="binding site" evidence="18">
    <location>
        <begin position="74"/>
        <end position="79"/>
    </location>
    <ligand>
        <name>NAD(+)</name>
        <dbReference type="ChEBI" id="CHEBI:57540"/>
    </ligand>
</feature>
<comment type="caution">
    <text evidence="18">Lacks conserved residue(s) required for the propagation of feature annotation.</text>
</comment>
<evidence type="ECO:0000256" key="16">
    <source>
        <dbReference type="ARBA" id="ARBA00023239"/>
    </source>
</evidence>
<dbReference type="CDD" id="cd08195">
    <property type="entry name" value="DHQS"/>
    <property type="match status" value="1"/>
</dbReference>
<dbReference type="HAMAP" id="MF_00110">
    <property type="entry name" value="DHQ_synthase"/>
    <property type="match status" value="1"/>
</dbReference>
<gene>
    <name evidence="18 21" type="primary">aroB</name>
    <name evidence="21" type="ORF">P9850_09025</name>
</gene>
<comment type="function">
    <text evidence="18">Catalyzes the conversion of 3-deoxy-D-arabino-heptulosonate 7-phosphate (DAHP) to dehydroquinate (DHQ).</text>
</comment>
<feature type="binding site" evidence="18">
    <location>
        <position position="144"/>
    </location>
    <ligand>
        <name>NAD(+)</name>
        <dbReference type="ChEBI" id="CHEBI:57540"/>
    </ligand>
</feature>
<comment type="subcellular location">
    <subcellularLocation>
        <location evidence="4 18">Cytoplasm</location>
    </subcellularLocation>
</comment>
<evidence type="ECO:0000256" key="13">
    <source>
        <dbReference type="ARBA" id="ARBA00022833"/>
    </source>
</evidence>